<evidence type="ECO:0000313" key="7">
    <source>
        <dbReference type="EMBL" id="MPN20170.1"/>
    </source>
</evidence>
<proteinExistence type="inferred from homology"/>
<dbReference type="GO" id="GO:0005829">
    <property type="term" value="C:cytosol"/>
    <property type="evidence" value="ECO:0007669"/>
    <property type="project" value="TreeGrafter"/>
</dbReference>
<dbReference type="InterPro" id="IPR000453">
    <property type="entry name" value="Chorismate_synth"/>
</dbReference>
<protein>
    <recommendedName>
        <fullName evidence="3">chorismate synthase</fullName>
        <ecNumber evidence="3">4.2.3.5</ecNumber>
    </recommendedName>
</protein>
<evidence type="ECO:0000256" key="6">
    <source>
        <dbReference type="ARBA" id="ARBA00023239"/>
    </source>
</evidence>
<dbReference type="GO" id="GO:0009423">
    <property type="term" value="P:chorismate biosynthetic process"/>
    <property type="evidence" value="ECO:0007669"/>
    <property type="project" value="UniProtKB-UniPathway"/>
</dbReference>
<dbReference type="GO" id="GO:0009073">
    <property type="term" value="P:aromatic amino acid family biosynthetic process"/>
    <property type="evidence" value="ECO:0007669"/>
    <property type="project" value="UniProtKB-KW"/>
</dbReference>
<comment type="pathway">
    <text evidence="1">Metabolic intermediate biosynthesis; chorismate biosynthesis; chorismate from D-erythrose 4-phosphate and phosphoenolpyruvate: step 7/7.</text>
</comment>
<dbReference type="Gene3D" id="3.60.150.10">
    <property type="entry name" value="Chorismate synthase AroC"/>
    <property type="match status" value="1"/>
</dbReference>
<keyword evidence="5" id="KW-0057">Aromatic amino acid biosynthesis</keyword>
<dbReference type="PROSITE" id="PS00789">
    <property type="entry name" value="CHORISMATE_SYNTHASE_3"/>
    <property type="match status" value="1"/>
</dbReference>
<dbReference type="InterPro" id="IPR035904">
    <property type="entry name" value="Chorismate_synth_AroC_sf"/>
</dbReference>
<evidence type="ECO:0000256" key="1">
    <source>
        <dbReference type="ARBA" id="ARBA00005044"/>
    </source>
</evidence>
<organism evidence="7">
    <name type="scientific">bioreactor metagenome</name>
    <dbReference type="NCBI Taxonomy" id="1076179"/>
    <lineage>
        <taxon>unclassified sequences</taxon>
        <taxon>metagenomes</taxon>
        <taxon>ecological metagenomes</taxon>
    </lineage>
</organism>
<dbReference type="UniPathway" id="UPA00053">
    <property type="reaction ID" value="UER00090"/>
</dbReference>
<dbReference type="EC" id="4.2.3.5" evidence="3"/>
<comment type="similarity">
    <text evidence="2">Belongs to the chorismate synthase family.</text>
</comment>
<dbReference type="EMBL" id="VSSQ01067860">
    <property type="protein sequence ID" value="MPN20170.1"/>
    <property type="molecule type" value="Genomic_DNA"/>
</dbReference>
<evidence type="ECO:0000256" key="2">
    <source>
        <dbReference type="ARBA" id="ARBA00008014"/>
    </source>
</evidence>
<keyword evidence="6 7" id="KW-0456">Lyase</keyword>
<comment type="caution">
    <text evidence="7">The sequence shown here is derived from an EMBL/GenBank/DDBJ whole genome shotgun (WGS) entry which is preliminary data.</text>
</comment>
<name>A0A645G2P0_9ZZZZ</name>
<reference evidence="7" key="1">
    <citation type="submission" date="2019-08" db="EMBL/GenBank/DDBJ databases">
        <authorList>
            <person name="Kucharzyk K."/>
            <person name="Murdoch R.W."/>
            <person name="Higgins S."/>
            <person name="Loffler F."/>
        </authorList>
    </citation>
    <scope>NUCLEOTIDE SEQUENCE</scope>
</reference>
<dbReference type="InterPro" id="IPR020541">
    <property type="entry name" value="Chorismate_synthase_CS"/>
</dbReference>
<dbReference type="AlphaFoldDB" id="A0A645G2P0"/>
<gene>
    <name evidence="7" type="primary">aroC_44</name>
    <name evidence="7" type="ORF">SDC9_167547</name>
</gene>
<sequence>MLAWGVPAGIGSHVHWDRRLDARLAAALMGIQAIKGVEVGDGFELARVRGSQAHDEITPGTEGILRLSQHAGGTEAGMSTGELLRVRAAMKPIATVPRALRTLDTSTGEPAVAHHQRSDVCAVPAAGVVAEAMVALVLADACLEKFGGDSVAETRRNHQAYLADVAARGLAIHA</sequence>
<dbReference type="SUPFAM" id="SSF103263">
    <property type="entry name" value="Chorismate synthase, AroC"/>
    <property type="match status" value="1"/>
</dbReference>
<evidence type="ECO:0000256" key="5">
    <source>
        <dbReference type="ARBA" id="ARBA00023141"/>
    </source>
</evidence>
<evidence type="ECO:0000256" key="4">
    <source>
        <dbReference type="ARBA" id="ARBA00022605"/>
    </source>
</evidence>
<dbReference type="GO" id="GO:0004107">
    <property type="term" value="F:chorismate synthase activity"/>
    <property type="evidence" value="ECO:0007669"/>
    <property type="project" value="UniProtKB-EC"/>
</dbReference>
<dbReference type="PANTHER" id="PTHR21085:SF0">
    <property type="entry name" value="CHORISMATE SYNTHASE"/>
    <property type="match status" value="1"/>
</dbReference>
<dbReference type="Pfam" id="PF01264">
    <property type="entry name" value="Chorismate_synt"/>
    <property type="match status" value="1"/>
</dbReference>
<keyword evidence="4" id="KW-0028">Amino-acid biosynthesis</keyword>
<dbReference type="GO" id="GO:0008652">
    <property type="term" value="P:amino acid biosynthetic process"/>
    <property type="evidence" value="ECO:0007669"/>
    <property type="project" value="UniProtKB-KW"/>
</dbReference>
<evidence type="ECO:0000256" key="3">
    <source>
        <dbReference type="ARBA" id="ARBA00013036"/>
    </source>
</evidence>
<accession>A0A645G2P0</accession>
<dbReference type="GO" id="GO:0010181">
    <property type="term" value="F:FMN binding"/>
    <property type="evidence" value="ECO:0007669"/>
    <property type="project" value="TreeGrafter"/>
</dbReference>
<dbReference type="PANTHER" id="PTHR21085">
    <property type="entry name" value="CHORISMATE SYNTHASE"/>
    <property type="match status" value="1"/>
</dbReference>